<evidence type="ECO:0000256" key="9">
    <source>
        <dbReference type="ARBA" id="ARBA00023136"/>
    </source>
</evidence>
<keyword evidence="6 14" id="KW-0812">Transmembrane</keyword>
<feature type="region of interest" description="Disordered" evidence="13">
    <location>
        <begin position="1"/>
        <end position="23"/>
    </location>
</feature>
<dbReference type="AlphaFoldDB" id="A0A814H4E4"/>
<dbReference type="GO" id="GO:0016012">
    <property type="term" value="C:sarcoglycan complex"/>
    <property type="evidence" value="ECO:0007669"/>
    <property type="project" value="InterPro"/>
</dbReference>
<dbReference type="Proteomes" id="UP000681722">
    <property type="component" value="Unassembled WGS sequence"/>
</dbReference>
<comment type="caution">
    <text evidence="15">The sequence shown here is derived from an EMBL/GenBank/DDBJ whole genome shotgun (WGS) entry which is preliminary data.</text>
</comment>
<accession>A0A814H4E4</accession>
<keyword evidence="8 14" id="KW-1133">Transmembrane helix</keyword>
<evidence type="ECO:0000256" key="5">
    <source>
        <dbReference type="ARBA" id="ARBA00022490"/>
    </source>
</evidence>
<dbReference type="EMBL" id="CAJOBC010003305">
    <property type="protein sequence ID" value="CAF3776927.1"/>
    <property type="molecule type" value="Genomic_DNA"/>
</dbReference>
<organism evidence="15 17">
    <name type="scientific">Didymodactylos carnosus</name>
    <dbReference type="NCBI Taxonomy" id="1234261"/>
    <lineage>
        <taxon>Eukaryota</taxon>
        <taxon>Metazoa</taxon>
        <taxon>Spiralia</taxon>
        <taxon>Gnathifera</taxon>
        <taxon>Rotifera</taxon>
        <taxon>Eurotatoria</taxon>
        <taxon>Bdelloidea</taxon>
        <taxon>Philodinida</taxon>
        <taxon>Philodinidae</taxon>
        <taxon>Didymodactylos</taxon>
    </lineage>
</organism>
<dbReference type="PANTHER" id="PTHR12939:SF10">
    <property type="entry name" value="EG:4F1.1 PROTEIN"/>
    <property type="match status" value="1"/>
</dbReference>
<dbReference type="Pfam" id="PF04790">
    <property type="entry name" value="Sarcoglycan_1"/>
    <property type="match status" value="2"/>
</dbReference>
<dbReference type="EMBL" id="CAJNOQ010003304">
    <property type="protein sequence ID" value="CAF1005547.1"/>
    <property type="molecule type" value="Genomic_DNA"/>
</dbReference>
<evidence type="ECO:0000256" key="3">
    <source>
        <dbReference type="ARBA" id="ARBA00007574"/>
    </source>
</evidence>
<keyword evidence="5" id="KW-0963">Cytoplasm</keyword>
<evidence type="ECO:0000256" key="14">
    <source>
        <dbReference type="SAM" id="Phobius"/>
    </source>
</evidence>
<dbReference type="OrthoDB" id="8881719at2759"/>
<evidence type="ECO:0000313" key="16">
    <source>
        <dbReference type="EMBL" id="CAF3776927.1"/>
    </source>
</evidence>
<comment type="subcellular location">
    <subcellularLocation>
        <location evidence="2">Cell membrane</location>
        <location evidence="2">Sarcolemma</location>
        <topology evidence="2">Single-pass type II membrane protein</topology>
    </subcellularLocation>
    <subcellularLocation>
        <location evidence="1">Cytoplasm</location>
        <location evidence="1">Cytoskeleton</location>
    </subcellularLocation>
</comment>
<keyword evidence="12" id="KW-0206">Cytoskeleton</keyword>
<evidence type="ECO:0000256" key="2">
    <source>
        <dbReference type="ARBA" id="ARBA00004274"/>
    </source>
</evidence>
<name>A0A814H4E4_9BILA</name>
<evidence type="ECO:0000256" key="6">
    <source>
        <dbReference type="ARBA" id="ARBA00022692"/>
    </source>
</evidence>
<evidence type="ECO:0000256" key="13">
    <source>
        <dbReference type="SAM" id="MobiDB-lite"/>
    </source>
</evidence>
<keyword evidence="7" id="KW-0735">Signal-anchor</keyword>
<dbReference type="PANTHER" id="PTHR12939">
    <property type="entry name" value="SARCOGLYCAN"/>
    <property type="match status" value="1"/>
</dbReference>
<evidence type="ECO:0000256" key="4">
    <source>
        <dbReference type="ARBA" id="ARBA00022475"/>
    </source>
</evidence>
<dbReference type="GO" id="GO:0005856">
    <property type="term" value="C:cytoskeleton"/>
    <property type="evidence" value="ECO:0007669"/>
    <property type="project" value="UniProtKB-SubCell"/>
</dbReference>
<evidence type="ECO:0000256" key="12">
    <source>
        <dbReference type="ARBA" id="ARBA00023212"/>
    </source>
</evidence>
<evidence type="ECO:0000256" key="11">
    <source>
        <dbReference type="ARBA" id="ARBA00023180"/>
    </source>
</evidence>
<keyword evidence="17" id="KW-1185">Reference proteome</keyword>
<keyword evidence="11" id="KW-0325">Glycoprotein</keyword>
<proteinExistence type="inferred from homology"/>
<keyword evidence="10" id="KW-1015">Disulfide bond</keyword>
<evidence type="ECO:0008006" key="18">
    <source>
        <dbReference type="Google" id="ProtNLM"/>
    </source>
</evidence>
<comment type="similarity">
    <text evidence="3">Belongs to the sarcoglycan beta/delta/gamma/zeta family.</text>
</comment>
<evidence type="ECO:0000313" key="15">
    <source>
        <dbReference type="EMBL" id="CAF1005547.1"/>
    </source>
</evidence>
<evidence type="ECO:0000313" key="17">
    <source>
        <dbReference type="Proteomes" id="UP000663829"/>
    </source>
</evidence>
<evidence type="ECO:0000256" key="1">
    <source>
        <dbReference type="ARBA" id="ARBA00004245"/>
    </source>
</evidence>
<dbReference type="InterPro" id="IPR006875">
    <property type="entry name" value="Sarcoglycan"/>
</dbReference>
<evidence type="ECO:0000256" key="10">
    <source>
        <dbReference type="ARBA" id="ARBA00023157"/>
    </source>
</evidence>
<evidence type="ECO:0000256" key="7">
    <source>
        <dbReference type="ARBA" id="ARBA00022968"/>
    </source>
</evidence>
<keyword evidence="9 14" id="KW-0472">Membrane</keyword>
<dbReference type="GO" id="GO:0042383">
    <property type="term" value="C:sarcolemma"/>
    <property type="evidence" value="ECO:0007669"/>
    <property type="project" value="UniProtKB-SubCell"/>
</dbReference>
<gene>
    <name evidence="15" type="ORF">GPM918_LOCUS13990</name>
    <name evidence="16" type="ORF">SRO942_LOCUS13992</name>
</gene>
<feature type="transmembrane region" description="Helical" evidence="14">
    <location>
        <begin position="41"/>
        <end position="70"/>
    </location>
</feature>
<keyword evidence="4" id="KW-1003">Cell membrane</keyword>
<dbReference type="InterPro" id="IPR039972">
    <property type="entry name" value="Sarcoglycan_gamma/delta/zeta"/>
</dbReference>
<dbReference type="Proteomes" id="UP000663829">
    <property type="component" value="Unassembled WGS sequence"/>
</dbReference>
<evidence type="ECO:0000256" key="8">
    <source>
        <dbReference type="ARBA" id="ARBA00022989"/>
    </source>
</evidence>
<protein>
    <recommendedName>
        <fullName evidence="18">Beta-sarcoglycan</fullName>
    </recommendedName>
</protein>
<reference evidence="15" key="1">
    <citation type="submission" date="2021-02" db="EMBL/GenBank/DDBJ databases">
        <authorList>
            <person name="Nowell W R."/>
        </authorList>
    </citation>
    <scope>NUCLEOTIDE SEQUENCE</scope>
</reference>
<sequence length="249" mass="28211">MDDNNSDEQQHRRMNQQRNLGGIQRPPKLNVGVYGWRKRCLYCLLVLLTIIVCINLCLTLWLTLVLGLHWGGVGIMSLHKNHIVFNGPTVFKNTLYTDEIRSGDKSGTNGHYSKLVIDKSGINANCEQFQINDRSGQQLIAVDSSEIRVFTNDMSIISATEGRLTLSSNNDIDMIAQQTIDFVANNIVLKGHSVRIQNEHIYLEKLHFFDRSKAPYSVRNSQSYQVCVCENGLLFAAVDCRQATFDCRE</sequence>